<sequence length="42" mass="5191">MIVSINKAFFIYYDNLMARVSYYVNAKFDLEYEFEFYSEKDL</sequence>
<reference evidence="1 2" key="1">
    <citation type="submission" date="2018-06" db="EMBL/GenBank/DDBJ databases">
        <title>Genomic Encyclopedia of Archaeal and Bacterial Type Strains, Phase II (KMG-II): from individual species to whole genera.</title>
        <authorList>
            <person name="Goeker M."/>
        </authorList>
    </citation>
    <scope>NUCLEOTIDE SEQUENCE [LARGE SCALE GENOMIC DNA]</scope>
    <source>
        <strain evidence="1 2">DSM 14825</strain>
    </source>
</reference>
<proteinExistence type="predicted"/>
<protein>
    <submittedName>
        <fullName evidence="1">Uncharacterized protein</fullName>
    </submittedName>
</protein>
<name>A0A327SBL5_9SPHI</name>
<gene>
    <name evidence="1" type="ORF">LY11_04575</name>
</gene>
<comment type="caution">
    <text evidence="1">The sequence shown here is derived from an EMBL/GenBank/DDBJ whole genome shotgun (WGS) entry which is preliminary data.</text>
</comment>
<accession>A0A327SBL5</accession>
<evidence type="ECO:0000313" key="1">
    <source>
        <dbReference type="EMBL" id="RAJ23137.1"/>
    </source>
</evidence>
<evidence type="ECO:0000313" key="2">
    <source>
        <dbReference type="Proteomes" id="UP000249754"/>
    </source>
</evidence>
<dbReference type="Proteomes" id="UP000249754">
    <property type="component" value="Unassembled WGS sequence"/>
</dbReference>
<dbReference type="EMBL" id="QLLR01000033">
    <property type="protein sequence ID" value="RAJ23137.1"/>
    <property type="molecule type" value="Genomic_DNA"/>
</dbReference>
<dbReference type="AlphaFoldDB" id="A0A327SBL5"/>
<organism evidence="1 2">
    <name type="scientific">Pedobacter cryoconitis</name>
    <dbReference type="NCBI Taxonomy" id="188932"/>
    <lineage>
        <taxon>Bacteria</taxon>
        <taxon>Pseudomonadati</taxon>
        <taxon>Bacteroidota</taxon>
        <taxon>Sphingobacteriia</taxon>
        <taxon>Sphingobacteriales</taxon>
        <taxon>Sphingobacteriaceae</taxon>
        <taxon>Pedobacter</taxon>
    </lineage>
</organism>